<dbReference type="EC" id="1.14.13.59" evidence="4"/>
<dbReference type="RefSeq" id="WP_034649331.1">
    <property type="nucleotide sequence ID" value="NZ_BCVB01000001.1"/>
</dbReference>
<comment type="similarity">
    <text evidence="3">Belongs to the lysine N(6)-hydroxylase/L-ornithine N(5)-oxygenase family.</text>
</comment>
<evidence type="ECO:0000256" key="4">
    <source>
        <dbReference type="ARBA" id="ARBA00013076"/>
    </source>
</evidence>
<evidence type="ECO:0000256" key="7">
    <source>
        <dbReference type="ARBA" id="ARBA00022827"/>
    </source>
</evidence>
<evidence type="ECO:0000313" key="16">
    <source>
        <dbReference type="Proteomes" id="UP000031829"/>
    </source>
</evidence>
<dbReference type="GO" id="GO:0047091">
    <property type="term" value="F:L-lysine 6-monooxygenase (NADPH) activity"/>
    <property type="evidence" value="ECO:0007669"/>
    <property type="project" value="UniProtKB-EC"/>
</dbReference>
<dbReference type="Gene3D" id="3.50.50.60">
    <property type="entry name" value="FAD/NAD(P)-binding domain"/>
    <property type="match status" value="1"/>
</dbReference>
<evidence type="ECO:0000256" key="14">
    <source>
        <dbReference type="ARBA" id="ARBA00048407"/>
    </source>
</evidence>
<sequence>MEQRDILDVIGVGVGPFNLGLAALIDKTDCTYKCFEQKKEFNWHPGMLLEGTTLQVPFMADVVTMVDPKSPYTFLNYLHEHERLYQFYFFEKFHIPRNEYNHYCRWVASQLSGLEFNSTVKEVKMHEDAKPFYEVTVEKEGKLHTYYSYHLVTGVGTQPVVPRDFQSVASDTFYHSAQYKMNREQTLKAKSITVIGSGQSAAEIVYDLLQQQPQFDYKLNWYTRSKGFYPMEYSKLGLEHFSPDYTRYFYRLPQEKKESVLRNQALLYKGISFETIGDIYDLIYERTIGGKEVPLTMRALTELAGVEKTNDTHLLTLHQYEQDSFEKEESEIVIMATGYHAKEPSFMEGLKEHLLFDEKGQLKINELYQVEMKKKGAPLFVQNRELHTHGVGAPDLGLGAYRNAVLINQIAGKNVYKIYKNTVFQKFGF</sequence>
<keyword evidence="7" id="KW-0274">FAD</keyword>
<evidence type="ECO:0000256" key="3">
    <source>
        <dbReference type="ARBA" id="ARBA00007588"/>
    </source>
</evidence>
<dbReference type="PANTHER" id="PTHR42802">
    <property type="entry name" value="MONOOXYGENASE"/>
    <property type="match status" value="1"/>
</dbReference>
<evidence type="ECO:0000256" key="6">
    <source>
        <dbReference type="ARBA" id="ARBA00022630"/>
    </source>
</evidence>
<keyword evidence="8" id="KW-0521">NADP</keyword>
<comment type="cofactor">
    <cofactor evidence="1">
        <name>FAD</name>
        <dbReference type="ChEBI" id="CHEBI:57692"/>
    </cofactor>
</comment>
<keyword evidence="6" id="KW-0285">Flavoprotein</keyword>
<dbReference type="SUPFAM" id="SSF51905">
    <property type="entry name" value="FAD/NAD(P)-binding domain"/>
    <property type="match status" value="1"/>
</dbReference>
<evidence type="ECO:0000256" key="8">
    <source>
        <dbReference type="ARBA" id="ARBA00022857"/>
    </source>
</evidence>
<dbReference type="EMBL" id="CP009920">
    <property type="protein sequence ID" value="AJI25399.1"/>
    <property type="molecule type" value="Genomic_DNA"/>
</dbReference>
<keyword evidence="9" id="KW-0560">Oxidoreductase</keyword>
<reference evidence="15 16" key="1">
    <citation type="journal article" date="2015" name="Genome Announc.">
        <title>Complete genome sequences for 35 biothreat assay-relevant bacillus species.</title>
        <authorList>
            <person name="Johnson S.L."/>
            <person name="Daligault H.E."/>
            <person name="Davenport K.W."/>
            <person name="Jaissle J."/>
            <person name="Frey K.G."/>
            <person name="Ladner J.T."/>
            <person name="Broomall S.M."/>
            <person name="Bishop-Lilly K.A."/>
            <person name="Bruce D.C."/>
            <person name="Gibbons H.S."/>
            <person name="Coyne S.R."/>
            <person name="Lo C.C."/>
            <person name="Meincke L."/>
            <person name="Munk A.C."/>
            <person name="Koroleva G.I."/>
            <person name="Rosenzweig C.N."/>
            <person name="Palacios G.F."/>
            <person name="Redden C.L."/>
            <person name="Minogue T.D."/>
            <person name="Chain P.S."/>
        </authorList>
    </citation>
    <scope>NUCLEOTIDE SEQUENCE [LARGE SCALE GENOMIC DNA]</scope>
    <source>
        <strain evidence="16">ATCC 14581 / DSM 32 / JCM 2506 / NBRC 15308 / NCIMB 9376 / NCTC 10342 / NRRL B-14308 / VKM B-512</strain>
    </source>
</reference>
<evidence type="ECO:0000256" key="9">
    <source>
        <dbReference type="ARBA" id="ARBA00023002"/>
    </source>
</evidence>
<dbReference type="Pfam" id="PF13434">
    <property type="entry name" value="Lys_Orn_oxgnase"/>
    <property type="match status" value="1"/>
</dbReference>
<gene>
    <name evidence="15" type="ORF">BG04_983</name>
</gene>
<name>A0A0B6AZP1_PRIM2</name>
<dbReference type="KEGG" id="bmeg:BG04_983"/>
<evidence type="ECO:0000256" key="13">
    <source>
        <dbReference type="ARBA" id="ARBA00032738"/>
    </source>
</evidence>
<evidence type="ECO:0000256" key="5">
    <source>
        <dbReference type="ARBA" id="ARBA00016406"/>
    </source>
</evidence>
<dbReference type="InterPro" id="IPR025700">
    <property type="entry name" value="Lys/Orn_oxygenase"/>
</dbReference>
<evidence type="ECO:0000256" key="2">
    <source>
        <dbReference type="ARBA" id="ARBA00004924"/>
    </source>
</evidence>
<evidence type="ECO:0000313" key="15">
    <source>
        <dbReference type="EMBL" id="AJI25399.1"/>
    </source>
</evidence>
<comment type="catalytic activity">
    <reaction evidence="14">
        <text>L-lysine + NADPH + O2 = N(6)-hydroxy-L-lysine + NADP(+) + H2O</text>
        <dbReference type="Rhea" id="RHEA:23228"/>
        <dbReference type="ChEBI" id="CHEBI:15377"/>
        <dbReference type="ChEBI" id="CHEBI:15379"/>
        <dbReference type="ChEBI" id="CHEBI:32551"/>
        <dbReference type="ChEBI" id="CHEBI:57783"/>
        <dbReference type="ChEBI" id="CHEBI:57820"/>
        <dbReference type="ChEBI" id="CHEBI:58349"/>
        <dbReference type="EC" id="1.14.13.59"/>
    </reaction>
</comment>
<evidence type="ECO:0000256" key="12">
    <source>
        <dbReference type="ARBA" id="ARBA00032493"/>
    </source>
</evidence>
<dbReference type="AlphaFoldDB" id="A0A0B6AZP1"/>
<dbReference type="Proteomes" id="UP000031829">
    <property type="component" value="Chromosome"/>
</dbReference>
<dbReference type="HOGENOM" id="CLU_020931_0_0_9"/>
<proteinExistence type="inferred from homology"/>
<keyword evidence="15" id="KW-0503">Monooxygenase</keyword>
<evidence type="ECO:0000256" key="11">
    <source>
        <dbReference type="ARBA" id="ARBA00031158"/>
    </source>
</evidence>
<dbReference type="InterPro" id="IPR036188">
    <property type="entry name" value="FAD/NAD-bd_sf"/>
</dbReference>
<organism evidence="15 16">
    <name type="scientific">Priestia megaterium (strain ATCC 14581 / DSM 32 / CCUG 1817 / JCM 2506 / NBRC 15308 / NCIMB 9376 / NCTC 10342 / NRRL B-14308 / VKM B-512 / Ford 19)</name>
    <name type="common">Bacillus megaterium</name>
    <dbReference type="NCBI Taxonomy" id="1348623"/>
    <lineage>
        <taxon>Bacteria</taxon>
        <taxon>Bacillati</taxon>
        <taxon>Bacillota</taxon>
        <taxon>Bacilli</taxon>
        <taxon>Bacillales</taxon>
        <taxon>Bacillaceae</taxon>
        <taxon>Priestia</taxon>
    </lineage>
</organism>
<evidence type="ECO:0000256" key="10">
    <source>
        <dbReference type="ARBA" id="ARBA00029939"/>
    </source>
</evidence>
<dbReference type="PANTHER" id="PTHR42802:SF1">
    <property type="entry name" value="L-ORNITHINE N(5)-MONOOXYGENASE"/>
    <property type="match status" value="1"/>
</dbReference>
<accession>A0A0B6AZP1</accession>
<protein>
    <recommendedName>
        <fullName evidence="5">L-lysine N6-monooxygenase MbtG</fullName>
        <ecNumber evidence="4">1.14.13.59</ecNumber>
    </recommendedName>
    <alternativeName>
        <fullName evidence="13">Lysine 6-N-hydroxylase</fullName>
    </alternativeName>
    <alternativeName>
        <fullName evidence="12">Lysine N6-hydroxylase</fullName>
    </alternativeName>
    <alternativeName>
        <fullName evidence="10">Lysine-N-oxygenase</fullName>
    </alternativeName>
    <alternativeName>
        <fullName evidence="11">Mycobactin synthase protein G</fullName>
    </alternativeName>
</protein>
<dbReference type="GeneID" id="93644460"/>
<evidence type="ECO:0000256" key="1">
    <source>
        <dbReference type="ARBA" id="ARBA00001974"/>
    </source>
</evidence>
<comment type="pathway">
    <text evidence="2">Siderophore biosynthesis.</text>
</comment>